<gene>
    <name evidence="1" type="ORF">ENJ15_06185</name>
</gene>
<dbReference type="SUPFAM" id="SSF55729">
    <property type="entry name" value="Acyl-CoA N-acyltransferases (Nat)"/>
    <property type="match status" value="1"/>
</dbReference>
<feature type="non-terminal residue" evidence="1">
    <location>
        <position position="110"/>
    </location>
</feature>
<proteinExistence type="predicted"/>
<reference evidence="1" key="1">
    <citation type="journal article" date="2020" name="mSystems">
        <title>Genome- and Community-Level Interaction Insights into Carbon Utilization and Element Cycling Functions of Hydrothermarchaeota in Hydrothermal Sediment.</title>
        <authorList>
            <person name="Zhou Z."/>
            <person name="Liu Y."/>
            <person name="Xu W."/>
            <person name="Pan J."/>
            <person name="Luo Z.H."/>
            <person name="Li M."/>
        </authorList>
    </citation>
    <scope>NUCLEOTIDE SEQUENCE [LARGE SCALE GENOMIC DNA]</scope>
    <source>
        <strain evidence="1">HyVt-460</strain>
    </source>
</reference>
<sequence length="110" mass="12804">MDITIKKTEEAPVDERRRVWSRDPLIRRFLSWGHQEEGKDSSRPEFIHHFEVYLKNRLVGDVRVFGDRGDMKKNMAQLIVVLGESRGMGVGSRAVGLVLERFRGIYKAIY</sequence>
<evidence type="ECO:0000313" key="1">
    <source>
        <dbReference type="EMBL" id="HHM02584.1"/>
    </source>
</evidence>
<organism evidence="1">
    <name type="scientific">Caldithrix abyssi</name>
    <dbReference type="NCBI Taxonomy" id="187145"/>
    <lineage>
        <taxon>Bacteria</taxon>
        <taxon>Pseudomonadati</taxon>
        <taxon>Calditrichota</taxon>
        <taxon>Calditrichia</taxon>
        <taxon>Calditrichales</taxon>
        <taxon>Calditrichaceae</taxon>
        <taxon>Caldithrix</taxon>
    </lineage>
</organism>
<name>A0A7V5VF34_CALAY</name>
<dbReference type="AlphaFoldDB" id="A0A7V5VF34"/>
<evidence type="ECO:0008006" key="2">
    <source>
        <dbReference type="Google" id="ProtNLM"/>
    </source>
</evidence>
<dbReference type="EMBL" id="DRLI01000236">
    <property type="protein sequence ID" value="HHM02584.1"/>
    <property type="molecule type" value="Genomic_DNA"/>
</dbReference>
<protein>
    <recommendedName>
        <fullName evidence="2">GNAT family N-acetyltransferase</fullName>
    </recommendedName>
</protein>
<accession>A0A7V5VF34</accession>
<dbReference type="InterPro" id="IPR016181">
    <property type="entry name" value="Acyl_CoA_acyltransferase"/>
</dbReference>
<comment type="caution">
    <text evidence="1">The sequence shown here is derived from an EMBL/GenBank/DDBJ whole genome shotgun (WGS) entry which is preliminary data.</text>
</comment>
<dbReference type="Gene3D" id="3.40.630.30">
    <property type="match status" value="1"/>
</dbReference>
<dbReference type="Proteomes" id="UP000885771">
    <property type="component" value="Unassembled WGS sequence"/>
</dbReference>